<dbReference type="AlphaFoldDB" id="H1DDK9"/>
<dbReference type="PANTHER" id="PTHR10491:SF4">
    <property type="entry name" value="METHIONINE ADENOSYLTRANSFERASE 2 SUBUNIT BETA"/>
    <property type="match status" value="1"/>
</dbReference>
<dbReference type="NCBIfam" id="TIGR01214">
    <property type="entry name" value="rmlD"/>
    <property type="match status" value="1"/>
</dbReference>
<keyword evidence="6" id="KW-0560">Oxidoreductase</keyword>
<feature type="domain" description="RmlD-like substrate binding" evidence="7">
    <location>
        <begin position="3"/>
        <end position="284"/>
    </location>
</feature>
<dbReference type="InterPro" id="IPR005913">
    <property type="entry name" value="dTDP_dehydrorham_reduct"/>
</dbReference>
<reference evidence="8 9" key="1">
    <citation type="submission" date="2012-01" db="EMBL/GenBank/DDBJ databases">
        <title>The Genome Sequence of Odoribacter laneus YIT 12061.</title>
        <authorList>
            <consortium name="The Broad Institute Genome Sequencing Platform"/>
            <person name="Earl A."/>
            <person name="Ward D."/>
            <person name="Feldgarden M."/>
            <person name="Gevers D."/>
            <person name="Morotomi M."/>
            <person name="Young S.K."/>
            <person name="Zeng Q."/>
            <person name="Gargeya S."/>
            <person name="Fitzgerald M."/>
            <person name="Haas B."/>
            <person name="Abouelleil A."/>
            <person name="Alvarado L."/>
            <person name="Arachchi H.M."/>
            <person name="Berlin A."/>
            <person name="Chapman S.B."/>
            <person name="Gearin G."/>
            <person name="Goldberg J."/>
            <person name="Griggs A."/>
            <person name="Gujja S."/>
            <person name="Hansen M."/>
            <person name="Heiman D."/>
            <person name="Howarth C."/>
            <person name="Larimer J."/>
            <person name="Lui A."/>
            <person name="MacDonald P.J.P."/>
            <person name="McCowen C."/>
            <person name="Montmayeur A."/>
            <person name="Murphy C."/>
            <person name="Neiman D."/>
            <person name="Pearson M."/>
            <person name="Priest M."/>
            <person name="Roberts A."/>
            <person name="Saif S."/>
            <person name="Shea T."/>
            <person name="Sisk P."/>
            <person name="Stolte C."/>
            <person name="Sykes S."/>
            <person name="Wortman J."/>
            <person name="Nusbaum C."/>
            <person name="Birren B."/>
        </authorList>
    </citation>
    <scope>NUCLEOTIDE SEQUENCE [LARGE SCALE GENOMIC DNA]</scope>
    <source>
        <strain evidence="8 9">YIT 12061</strain>
    </source>
</reference>
<comment type="caution">
    <text evidence="8">The sequence shown here is derived from an EMBL/GenBank/DDBJ whole genome shotgun (WGS) entry which is preliminary data.</text>
</comment>
<evidence type="ECO:0000259" key="7">
    <source>
        <dbReference type="Pfam" id="PF04321"/>
    </source>
</evidence>
<dbReference type="Pfam" id="PF04321">
    <property type="entry name" value="RmlD_sub_bind"/>
    <property type="match status" value="1"/>
</dbReference>
<dbReference type="GeneID" id="98068001"/>
<proteinExistence type="inferred from homology"/>
<sequence length="290" mass="32304">MANILVTGSKGQLGTELRKTGFTLLDEVFYTDLPELDITDEQAVWNFVREKEIDTIVNCAAYTAVEQAEEEKERAAFINTTAVANLAKVAAAEDCLLIHISTDYVFDGTATVPYTEKDRPCPQNVYGMTKWEGERAIQKSGCLAVILRTAWLYSANGNNFVKTILRLASEKGEVSVVADQIGTPTYAADLAKVIVEIVAENELENTVEIYHYTNEGACSWYEFAREIVAQSGIECKVHPLTTAQYPTKAKRPAYAILDKTKIKRRYRIEIPLWQEALGRCLTALSETDKG</sequence>
<comment type="similarity">
    <text evidence="2 6">Belongs to the dTDP-4-dehydrorhamnose reductase family.</text>
</comment>
<dbReference type="GO" id="GO:0005829">
    <property type="term" value="C:cytosol"/>
    <property type="evidence" value="ECO:0007669"/>
    <property type="project" value="TreeGrafter"/>
</dbReference>
<comment type="pathway">
    <text evidence="1 6">Carbohydrate biosynthesis; dTDP-L-rhamnose biosynthesis.</text>
</comment>
<dbReference type="Gene3D" id="3.90.25.10">
    <property type="entry name" value="UDP-galactose 4-epimerase, domain 1"/>
    <property type="match status" value="1"/>
</dbReference>
<dbReference type="GO" id="GO:0019305">
    <property type="term" value="P:dTDP-rhamnose biosynthetic process"/>
    <property type="evidence" value="ECO:0007669"/>
    <property type="project" value="UniProtKB-UniPathway"/>
</dbReference>
<keyword evidence="6" id="KW-0521">NADP</keyword>
<gene>
    <name evidence="8" type="ORF">HMPREF9449_00345</name>
</gene>
<dbReference type="EC" id="1.1.1.133" evidence="3 6"/>
<organism evidence="8 9">
    <name type="scientific">Odoribacter laneus YIT 12061</name>
    <dbReference type="NCBI Taxonomy" id="742817"/>
    <lineage>
        <taxon>Bacteria</taxon>
        <taxon>Pseudomonadati</taxon>
        <taxon>Bacteroidota</taxon>
        <taxon>Bacteroidia</taxon>
        <taxon>Bacteroidales</taxon>
        <taxon>Odoribacteraceae</taxon>
        <taxon>Odoribacter</taxon>
    </lineage>
</organism>
<comment type="catalytic activity">
    <reaction evidence="5">
        <text>dTDP-beta-L-rhamnose + NADP(+) = dTDP-4-dehydro-beta-L-rhamnose + NADPH + H(+)</text>
        <dbReference type="Rhea" id="RHEA:21796"/>
        <dbReference type="ChEBI" id="CHEBI:15378"/>
        <dbReference type="ChEBI" id="CHEBI:57510"/>
        <dbReference type="ChEBI" id="CHEBI:57783"/>
        <dbReference type="ChEBI" id="CHEBI:58349"/>
        <dbReference type="ChEBI" id="CHEBI:62830"/>
        <dbReference type="EC" id="1.1.1.133"/>
    </reaction>
</comment>
<dbReference type="UniPathway" id="UPA00124"/>
<evidence type="ECO:0000256" key="6">
    <source>
        <dbReference type="RuleBase" id="RU364082"/>
    </source>
</evidence>
<dbReference type="EMBL" id="ADMC01000005">
    <property type="protein sequence ID" value="EHP50656.1"/>
    <property type="molecule type" value="Genomic_DNA"/>
</dbReference>
<keyword evidence="9" id="KW-1185">Reference proteome</keyword>
<dbReference type="eggNOG" id="COG1091">
    <property type="taxonomic scope" value="Bacteria"/>
</dbReference>
<evidence type="ECO:0000256" key="5">
    <source>
        <dbReference type="ARBA" id="ARBA00048200"/>
    </source>
</evidence>
<accession>H1DDK9</accession>
<dbReference type="RefSeq" id="WP_009135499.1">
    <property type="nucleotide sequence ID" value="NZ_JH594596.1"/>
</dbReference>
<dbReference type="HOGENOM" id="CLU_045518_1_2_10"/>
<dbReference type="PATRIC" id="fig|742817.3.peg.363"/>
<evidence type="ECO:0000256" key="4">
    <source>
        <dbReference type="ARBA" id="ARBA00017099"/>
    </source>
</evidence>
<protein>
    <recommendedName>
        <fullName evidence="4 6">dTDP-4-dehydrorhamnose reductase</fullName>
        <ecNumber evidence="3 6">1.1.1.133</ecNumber>
    </recommendedName>
</protein>
<dbReference type="Gene3D" id="3.40.50.720">
    <property type="entry name" value="NAD(P)-binding Rossmann-like Domain"/>
    <property type="match status" value="1"/>
</dbReference>
<evidence type="ECO:0000313" key="9">
    <source>
        <dbReference type="Proteomes" id="UP000004892"/>
    </source>
</evidence>
<dbReference type="SUPFAM" id="SSF51735">
    <property type="entry name" value="NAD(P)-binding Rossmann-fold domains"/>
    <property type="match status" value="1"/>
</dbReference>
<dbReference type="CDD" id="cd05254">
    <property type="entry name" value="dTDP_HR_like_SDR_e"/>
    <property type="match status" value="1"/>
</dbReference>
<dbReference type="Proteomes" id="UP000004892">
    <property type="component" value="Unassembled WGS sequence"/>
</dbReference>
<dbReference type="PANTHER" id="PTHR10491">
    <property type="entry name" value="DTDP-4-DEHYDRORHAMNOSE REDUCTASE"/>
    <property type="match status" value="1"/>
</dbReference>
<evidence type="ECO:0000256" key="1">
    <source>
        <dbReference type="ARBA" id="ARBA00004781"/>
    </source>
</evidence>
<dbReference type="InterPro" id="IPR036291">
    <property type="entry name" value="NAD(P)-bd_dom_sf"/>
</dbReference>
<dbReference type="InterPro" id="IPR029903">
    <property type="entry name" value="RmlD-like-bd"/>
</dbReference>
<evidence type="ECO:0000313" key="8">
    <source>
        <dbReference type="EMBL" id="EHP50656.1"/>
    </source>
</evidence>
<evidence type="ECO:0000256" key="3">
    <source>
        <dbReference type="ARBA" id="ARBA00012929"/>
    </source>
</evidence>
<comment type="function">
    <text evidence="6">Catalyzes the reduction of dTDP-6-deoxy-L-lyxo-4-hexulose to yield dTDP-L-rhamnose.</text>
</comment>
<name>H1DDK9_9BACT</name>
<evidence type="ECO:0000256" key="2">
    <source>
        <dbReference type="ARBA" id="ARBA00010944"/>
    </source>
</evidence>
<dbReference type="STRING" id="742817.HMPREF9449_00345"/>
<dbReference type="GO" id="GO:0008831">
    <property type="term" value="F:dTDP-4-dehydrorhamnose reductase activity"/>
    <property type="evidence" value="ECO:0007669"/>
    <property type="project" value="UniProtKB-EC"/>
</dbReference>